<keyword evidence="2" id="KW-1185">Reference proteome</keyword>
<dbReference type="Pfam" id="PF01161">
    <property type="entry name" value="PBP"/>
    <property type="match status" value="2"/>
</dbReference>
<dbReference type="InterPro" id="IPR008914">
    <property type="entry name" value="PEBP"/>
</dbReference>
<evidence type="ECO:0000313" key="1">
    <source>
        <dbReference type="EMBL" id="KYM80881.1"/>
    </source>
</evidence>
<dbReference type="PANTHER" id="PTHR11362">
    <property type="entry name" value="PHOSPHATIDYLETHANOLAMINE-BINDING PROTEIN"/>
    <property type="match status" value="1"/>
</dbReference>
<gene>
    <name evidence="1" type="ORF">ALC53_08694</name>
</gene>
<proteinExistence type="predicted"/>
<protein>
    <submittedName>
        <fullName evidence="1">Phosphatidylethanolamine-binding protein like protein F40A3.3</fullName>
    </submittedName>
</protein>
<dbReference type="EMBL" id="KQ976551">
    <property type="protein sequence ID" value="KYM80881.1"/>
    <property type="molecule type" value="Genomic_DNA"/>
</dbReference>
<dbReference type="InterPro" id="IPR035810">
    <property type="entry name" value="PEBP_euk"/>
</dbReference>
<dbReference type="AlphaFoldDB" id="A0A151I2A4"/>
<dbReference type="PANTHER" id="PTHR11362:SF82">
    <property type="entry name" value="PHOSPHATIDYLETHANOLAMINE-BINDING PROTEIN 4"/>
    <property type="match status" value="1"/>
</dbReference>
<dbReference type="CDD" id="cd00866">
    <property type="entry name" value="PEBP_euk"/>
    <property type="match status" value="2"/>
</dbReference>
<dbReference type="InterPro" id="IPR036610">
    <property type="entry name" value="PEBP-like_sf"/>
</dbReference>
<dbReference type="STRING" id="520822.A0A151I2A4"/>
<dbReference type="Gene3D" id="3.90.280.10">
    <property type="entry name" value="PEBP-like"/>
    <property type="match status" value="2"/>
</dbReference>
<dbReference type="SUPFAM" id="SSF49777">
    <property type="entry name" value="PEBP-like"/>
    <property type="match status" value="2"/>
</dbReference>
<accession>A0A151I2A4</accession>
<evidence type="ECO:0000313" key="2">
    <source>
        <dbReference type="Proteomes" id="UP000078540"/>
    </source>
</evidence>
<sequence length="405" mass="45711">MVLRHEICVAILCLGCLGITSVVGTRLLSSMAEALQTHEVIPDVVKKVPASVLNVTYPNNIIVQIGKELTPTQVKDQPNVQWEADPNAFYTLCLTDPDAPSRADPKNREWHHWLVGNIPGSNVSKGDVLSEYIGSGPPKDSGLHRYVFLLYQQPEKLTFDEKRLTNRSGSNRAKFSISKFAKKYKLGDPIAGNMYQAQYDDYVPILYKQLSGILLCAINFSLGDVESEFKKAKIEPDIIDKAPIEKIEVKYGKKVVDFGTELTPTEAHEIPEIHYKHEGGVLYTLVMTDSDAPRRGGYNREFRHWLVGNIPEENIAKGEILAEYVGPAPPKNTGKHRYVFLIYKQNQGAITFDERRLSIWDGSQRKRFSIKKFAEKYNLEGPIAGNFMVAEYDDNVPAYHKRLNL</sequence>
<dbReference type="FunFam" id="3.90.280.10:FF:000006">
    <property type="entry name" value="protein D3"/>
    <property type="match status" value="1"/>
</dbReference>
<dbReference type="Proteomes" id="UP000078540">
    <property type="component" value="Unassembled WGS sequence"/>
</dbReference>
<reference evidence="1 2" key="1">
    <citation type="submission" date="2015-09" db="EMBL/GenBank/DDBJ databases">
        <title>Atta colombica WGS genome.</title>
        <authorList>
            <person name="Nygaard S."/>
            <person name="Hu H."/>
            <person name="Boomsma J."/>
            <person name="Zhang G."/>
        </authorList>
    </citation>
    <scope>NUCLEOTIDE SEQUENCE [LARGE SCALE GENOMIC DNA]</scope>
    <source>
        <strain evidence="1">Treedump-2</strain>
        <tissue evidence="1">Whole body</tissue>
    </source>
</reference>
<name>A0A151I2A4_9HYME</name>
<organism evidence="1 2">
    <name type="scientific">Atta colombica</name>
    <dbReference type="NCBI Taxonomy" id="520822"/>
    <lineage>
        <taxon>Eukaryota</taxon>
        <taxon>Metazoa</taxon>
        <taxon>Ecdysozoa</taxon>
        <taxon>Arthropoda</taxon>
        <taxon>Hexapoda</taxon>
        <taxon>Insecta</taxon>
        <taxon>Pterygota</taxon>
        <taxon>Neoptera</taxon>
        <taxon>Endopterygota</taxon>
        <taxon>Hymenoptera</taxon>
        <taxon>Apocrita</taxon>
        <taxon>Aculeata</taxon>
        <taxon>Formicoidea</taxon>
        <taxon>Formicidae</taxon>
        <taxon>Myrmicinae</taxon>
        <taxon>Atta</taxon>
    </lineage>
</organism>